<keyword evidence="9 10" id="KW-0472">Membrane</keyword>
<keyword evidence="4" id="KW-0349">Heme</keyword>
<feature type="transmembrane region" description="Helical" evidence="10">
    <location>
        <begin position="6"/>
        <end position="26"/>
    </location>
</feature>
<reference evidence="12" key="1">
    <citation type="journal article" date="2014" name="Science">
        <title>The coffee genome provides insight into the convergent evolution of caffeine biosynthesis.</title>
        <authorList>
            <person name="Denoeud F."/>
            <person name="Carretero-Paulet L."/>
            <person name="Dereeper A."/>
            <person name="Droc G."/>
            <person name="Guyot R."/>
            <person name="Pietrella M."/>
            <person name="Zheng C."/>
            <person name="Alberti A."/>
            <person name="Anthony F."/>
            <person name="Aprea G."/>
            <person name="Aury J.M."/>
            <person name="Bento P."/>
            <person name="Bernard M."/>
            <person name="Bocs S."/>
            <person name="Campa C."/>
            <person name="Cenci A."/>
            <person name="Combes M.C."/>
            <person name="Crouzillat D."/>
            <person name="Da Silva C."/>
            <person name="Daddiego L."/>
            <person name="De Bellis F."/>
            <person name="Dussert S."/>
            <person name="Garsmeur O."/>
            <person name="Gayraud T."/>
            <person name="Guignon V."/>
            <person name="Jahn K."/>
            <person name="Jamilloux V."/>
            <person name="Joet T."/>
            <person name="Labadie K."/>
            <person name="Lan T."/>
            <person name="Leclercq J."/>
            <person name="Lepelley M."/>
            <person name="Leroy T."/>
            <person name="Li L.T."/>
            <person name="Librado P."/>
            <person name="Lopez L."/>
            <person name="Munoz A."/>
            <person name="Noel B."/>
            <person name="Pallavicini A."/>
            <person name="Perrotta G."/>
            <person name="Poncet V."/>
            <person name="Pot D."/>
            <person name="Priyono X."/>
            <person name="Rigoreau M."/>
            <person name="Rouard M."/>
            <person name="Rozas J."/>
            <person name="Tranchant-Dubreuil C."/>
            <person name="VanBuren R."/>
            <person name="Zhang Q."/>
            <person name="Andrade A.C."/>
            <person name="Argout X."/>
            <person name="Bertrand B."/>
            <person name="de Kochko A."/>
            <person name="Graziosi G."/>
            <person name="Henry R.J."/>
            <person name="Jayarama X."/>
            <person name="Ming R."/>
            <person name="Nagai C."/>
            <person name="Rounsley S."/>
            <person name="Sankoff D."/>
            <person name="Giuliano G."/>
            <person name="Albert V.A."/>
            <person name="Wincker P."/>
            <person name="Lashermes P."/>
        </authorList>
    </citation>
    <scope>NUCLEOTIDE SEQUENCE [LARGE SCALE GENOMIC DNA]</scope>
    <source>
        <strain evidence="12">cv. DH200-94</strain>
    </source>
</reference>
<evidence type="ECO:0000313" key="12">
    <source>
        <dbReference type="Proteomes" id="UP000295252"/>
    </source>
</evidence>
<dbReference type="Gramene" id="CDP12928">
    <property type="protein sequence ID" value="CDP12928"/>
    <property type="gene ID" value="GSCOC_T00037626001"/>
</dbReference>
<dbReference type="InParanoid" id="A0A068UZ53"/>
<dbReference type="Pfam" id="PF00067">
    <property type="entry name" value="p450"/>
    <property type="match status" value="1"/>
</dbReference>
<evidence type="ECO:0000256" key="10">
    <source>
        <dbReference type="SAM" id="Phobius"/>
    </source>
</evidence>
<sequence length="209" mass="23883">MMSVSWLWTALLGRFTLVFFLNALLIKNKNKKLPPGPRGLPLLGHLHLLGKNAYQDLHKLAGISSLNADMSCLMVFGKKYADTEFDERSSNHIHEGGQLAATPNLGDYYPCLAKLHLQGLTRRMKATSKIFDEFLEKIIDEHEKSAKQDRPADDFVHMLALMKSGETEFQFDRRHIKAILMVSHMVHVRYMGSTFLCILKYSLLNKCYI</sequence>
<evidence type="ECO:0000256" key="8">
    <source>
        <dbReference type="ARBA" id="ARBA00023033"/>
    </source>
</evidence>
<dbReference type="Proteomes" id="UP000295252">
    <property type="component" value="Chromosome IX"/>
</dbReference>
<evidence type="ECO:0000256" key="9">
    <source>
        <dbReference type="ARBA" id="ARBA00023136"/>
    </source>
</evidence>
<keyword evidence="8" id="KW-0503">Monooxygenase</keyword>
<comment type="cofactor">
    <cofactor evidence="1">
        <name>heme</name>
        <dbReference type="ChEBI" id="CHEBI:30413"/>
    </cofactor>
</comment>
<dbReference type="PhylomeDB" id="A0A068UZ53"/>
<proteinExistence type="inferred from homology"/>
<keyword evidence="12" id="KW-1185">Reference proteome</keyword>
<dbReference type="InterPro" id="IPR036396">
    <property type="entry name" value="Cyt_P450_sf"/>
</dbReference>
<dbReference type="STRING" id="49390.A0A068UZ53"/>
<evidence type="ECO:0000256" key="6">
    <source>
        <dbReference type="ARBA" id="ARBA00023002"/>
    </source>
</evidence>
<keyword evidence="6" id="KW-0560">Oxidoreductase</keyword>
<evidence type="ECO:0000256" key="5">
    <source>
        <dbReference type="ARBA" id="ARBA00022723"/>
    </source>
</evidence>
<dbReference type="GO" id="GO:0004497">
    <property type="term" value="F:monooxygenase activity"/>
    <property type="evidence" value="ECO:0007669"/>
    <property type="project" value="UniProtKB-KW"/>
</dbReference>
<keyword evidence="10" id="KW-0812">Transmembrane</keyword>
<keyword evidence="7" id="KW-0408">Iron</keyword>
<gene>
    <name evidence="11" type="ORF">GSCOC_T00037626001</name>
</gene>
<dbReference type="PANTHER" id="PTHR47943:SF2">
    <property type="entry name" value="CYTOCHROME P450"/>
    <property type="match status" value="1"/>
</dbReference>
<evidence type="ECO:0000256" key="2">
    <source>
        <dbReference type="ARBA" id="ARBA00004370"/>
    </source>
</evidence>
<dbReference type="Gene3D" id="1.10.630.10">
    <property type="entry name" value="Cytochrome P450"/>
    <property type="match status" value="1"/>
</dbReference>
<evidence type="ECO:0000256" key="7">
    <source>
        <dbReference type="ARBA" id="ARBA00023004"/>
    </source>
</evidence>
<name>A0A068UZ53_COFCA</name>
<comment type="similarity">
    <text evidence="3">Belongs to the cytochrome P450 family.</text>
</comment>
<evidence type="ECO:0000256" key="3">
    <source>
        <dbReference type="ARBA" id="ARBA00010617"/>
    </source>
</evidence>
<dbReference type="InterPro" id="IPR001128">
    <property type="entry name" value="Cyt_P450"/>
</dbReference>
<evidence type="ECO:0000256" key="4">
    <source>
        <dbReference type="ARBA" id="ARBA00022617"/>
    </source>
</evidence>
<dbReference type="GO" id="GO:0016705">
    <property type="term" value="F:oxidoreductase activity, acting on paired donors, with incorporation or reduction of molecular oxygen"/>
    <property type="evidence" value="ECO:0007669"/>
    <property type="project" value="InterPro"/>
</dbReference>
<organism evidence="11 12">
    <name type="scientific">Coffea canephora</name>
    <name type="common">Robusta coffee</name>
    <dbReference type="NCBI Taxonomy" id="49390"/>
    <lineage>
        <taxon>Eukaryota</taxon>
        <taxon>Viridiplantae</taxon>
        <taxon>Streptophyta</taxon>
        <taxon>Embryophyta</taxon>
        <taxon>Tracheophyta</taxon>
        <taxon>Spermatophyta</taxon>
        <taxon>Magnoliopsida</taxon>
        <taxon>eudicotyledons</taxon>
        <taxon>Gunneridae</taxon>
        <taxon>Pentapetalae</taxon>
        <taxon>asterids</taxon>
        <taxon>lamiids</taxon>
        <taxon>Gentianales</taxon>
        <taxon>Rubiaceae</taxon>
        <taxon>Ixoroideae</taxon>
        <taxon>Gardenieae complex</taxon>
        <taxon>Bertiereae - Coffeeae clade</taxon>
        <taxon>Coffeeae</taxon>
        <taxon>Coffea</taxon>
    </lineage>
</organism>
<dbReference type="AlphaFoldDB" id="A0A068UZ53"/>
<dbReference type="SUPFAM" id="SSF48264">
    <property type="entry name" value="Cytochrome P450"/>
    <property type="match status" value="1"/>
</dbReference>
<dbReference type="GO" id="GO:0020037">
    <property type="term" value="F:heme binding"/>
    <property type="evidence" value="ECO:0007669"/>
    <property type="project" value="InterPro"/>
</dbReference>
<protein>
    <submittedName>
        <fullName evidence="11">Uncharacterized protein</fullName>
    </submittedName>
</protein>
<evidence type="ECO:0000313" key="11">
    <source>
        <dbReference type="EMBL" id="CDP12928.1"/>
    </source>
</evidence>
<dbReference type="PANTHER" id="PTHR47943">
    <property type="entry name" value="CYTOCHROME P450 93A3-LIKE"/>
    <property type="match status" value="1"/>
</dbReference>
<comment type="subcellular location">
    <subcellularLocation>
        <location evidence="2">Membrane</location>
    </subcellularLocation>
</comment>
<keyword evidence="10" id="KW-1133">Transmembrane helix</keyword>
<dbReference type="GO" id="GO:0016020">
    <property type="term" value="C:membrane"/>
    <property type="evidence" value="ECO:0007669"/>
    <property type="project" value="UniProtKB-SubCell"/>
</dbReference>
<evidence type="ECO:0000256" key="1">
    <source>
        <dbReference type="ARBA" id="ARBA00001971"/>
    </source>
</evidence>
<dbReference type="GO" id="GO:0005506">
    <property type="term" value="F:iron ion binding"/>
    <property type="evidence" value="ECO:0007669"/>
    <property type="project" value="InterPro"/>
</dbReference>
<accession>A0A068UZ53</accession>
<keyword evidence="5" id="KW-0479">Metal-binding</keyword>
<dbReference type="EMBL" id="HG739155">
    <property type="protein sequence ID" value="CDP12928.1"/>
    <property type="molecule type" value="Genomic_DNA"/>
</dbReference>